<dbReference type="InterPro" id="IPR047138">
    <property type="entry name" value="RHPN1_2"/>
</dbReference>
<feature type="domain" description="BRO1" evidence="1">
    <location>
        <begin position="1"/>
        <end position="332"/>
    </location>
</feature>
<dbReference type="PANTHER" id="PTHR23031:SF15">
    <property type="entry name" value="LD12055P"/>
    <property type="match status" value="1"/>
</dbReference>
<dbReference type="EMBL" id="JASCZI010271935">
    <property type="protein sequence ID" value="MED6217930.1"/>
    <property type="molecule type" value="Genomic_DNA"/>
</dbReference>
<sequence length="637" mass="72189">MSKCRMDMVERGNLSLPRQRDCLVHYLKCLCMVEQLFSSDSDYDSEAIMFVWYDAFCEHQVSSQRNSIQLEKAAVLFNLGAVCSQIGAACDLTTALGRHLAIDAFNAASGFFLKLWKVYAKDVSATPDLTLLLAQSMHHLFAAQASELKLQQLDKNNNSSPVQQHRCANLLRSVYKLYHRAYELMRTDLAVMEHVLSFDITWMSHLHMKAVFFQVETRQRPPFMLQPKGFSWFQPCPLDHDAESVTGKLVRGICRMISFGQLCPRDLDAESVTEEVVRKICTLSDHSIPKQQRIPYLDLLFSEYSSFKIIDGKLVANPWDMPPPYPSNLAILSSSSSSLSNMMAIPLKKTEPMDLYEPLYNYVILKYSESEAKKVGCLFQMLDKLRSEMQRDDLSLPIRRDRLICYLKCLCMIEPLFPMTSSHNPPSFVWYNALDPKEKSSKHNIHLEKASVLFNLGALSTHITLSCDLTTIQGYGLAIDTLKDASYCFYRLWKLEAEKASATIDLSASCAQMLHEIITAQIADLEWNYSHSHSDGSSLPGYPVTLHYRKAYDRSTFGPLAENLLQSSIPQFLELKMKTCHGPSDITEQFLSGYCEAQSLLQEGCQTPWLDLLSEIGPFKIKDGNLVANLRCSNVAI</sequence>
<organism evidence="2 3">
    <name type="scientific">Stylosanthes scabra</name>
    <dbReference type="NCBI Taxonomy" id="79078"/>
    <lineage>
        <taxon>Eukaryota</taxon>
        <taxon>Viridiplantae</taxon>
        <taxon>Streptophyta</taxon>
        <taxon>Embryophyta</taxon>
        <taxon>Tracheophyta</taxon>
        <taxon>Spermatophyta</taxon>
        <taxon>Magnoliopsida</taxon>
        <taxon>eudicotyledons</taxon>
        <taxon>Gunneridae</taxon>
        <taxon>Pentapetalae</taxon>
        <taxon>rosids</taxon>
        <taxon>fabids</taxon>
        <taxon>Fabales</taxon>
        <taxon>Fabaceae</taxon>
        <taxon>Papilionoideae</taxon>
        <taxon>50 kb inversion clade</taxon>
        <taxon>dalbergioids sensu lato</taxon>
        <taxon>Dalbergieae</taxon>
        <taxon>Pterocarpus clade</taxon>
        <taxon>Stylosanthes</taxon>
    </lineage>
</organism>
<evidence type="ECO:0000259" key="1">
    <source>
        <dbReference type="PROSITE" id="PS51180"/>
    </source>
</evidence>
<dbReference type="SMART" id="SM01041">
    <property type="entry name" value="BRO1"/>
    <property type="match status" value="1"/>
</dbReference>
<accession>A0ABU6Z5U9</accession>
<keyword evidence="3" id="KW-1185">Reference proteome</keyword>
<reference evidence="2 3" key="1">
    <citation type="journal article" date="2023" name="Plants (Basel)">
        <title>Bridging the Gap: Combining Genomics and Transcriptomics Approaches to Understand Stylosanthes scabra, an Orphan Legume from the Brazilian Caatinga.</title>
        <authorList>
            <person name="Ferreira-Neto J.R.C."/>
            <person name="da Silva M.D."/>
            <person name="Binneck E."/>
            <person name="de Melo N.F."/>
            <person name="da Silva R.H."/>
            <person name="de Melo A.L.T.M."/>
            <person name="Pandolfi V."/>
            <person name="Bustamante F.O."/>
            <person name="Brasileiro-Vidal A.C."/>
            <person name="Benko-Iseppon A.M."/>
        </authorList>
    </citation>
    <scope>NUCLEOTIDE SEQUENCE [LARGE SCALE GENOMIC DNA]</scope>
    <source>
        <tissue evidence="2">Leaves</tissue>
    </source>
</reference>
<comment type="caution">
    <text evidence="2">The sequence shown here is derived from an EMBL/GenBank/DDBJ whole genome shotgun (WGS) entry which is preliminary data.</text>
</comment>
<dbReference type="Pfam" id="PF03097">
    <property type="entry name" value="BRO1"/>
    <property type="match status" value="2"/>
</dbReference>
<proteinExistence type="predicted"/>
<feature type="domain" description="BRO1" evidence="1">
    <location>
        <begin position="341"/>
        <end position="619"/>
    </location>
</feature>
<dbReference type="PANTHER" id="PTHR23031">
    <property type="entry name" value="RHOPHILIN"/>
    <property type="match status" value="1"/>
</dbReference>
<dbReference type="InterPro" id="IPR004328">
    <property type="entry name" value="BRO1_dom"/>
</dbReference>
<gene>
    <name evidence="2" type="ORF">PIB30_022221</name>
</gene>
<dbReference type="InterPro" id="IPR038499">
    <property type="entry name" value="BRO1_sf"/>
</dbReference>
<dbReference type="Gene3D" id="1.25.40.280">
    <property type="entry name" value="alix/aip1 like domains"/>
    <property type="match status" value="2"/>
</dbReference>
<protein>
    <recommendedName>
        <fullName evidence="1">BRO1 domain-containing protein</fullName>
    </recommendedName>
</protein>
<evidence type="ECO:0000313" key="2">
    <source>
        <dbReference type="EMBL" id="MED6217930.1"/>
    </source>
</evidence>
<dbReference type="PROSITE" id="PS51180">
    <property type="entry name" value="BRO1"/>
    <property type="match status" value="2"/>
</dbReference>
<evidence type="ECO:0000313" key="3">
    <source>
        <dbReference type="Proteomes" id="UP001341840"/>
    </source>
</evidence>
<name>A0ABU6Z5U9_9FABA</name>
<dbReference type="Proteomes" id="UP001341840">
    <property type="component" value="Unassembled WGS sequence"/>
</dbReference>